<accession>A0A511ZBS8</accession>
<dbReference type="InterPro" id="IPR006935">
    <property type="entry name" value="Helicase/UvrB_N"/>
</dbReference>
<evidence type="ECO:0000256" key="1">
    <source>
        <dbReference type="SAM" id="MobiDB-lite"/>
    </source>
</evidence>
<gene>
    <name evidence="4" type="ORF">SLU01_32190</name>
</gene>
<dbReference type="EMBL" id="BJYL01000052">
    <property type="protein sequence ID" value="GEN84907.1"/>
    <property type="molecule type" value="Genomic_DNA"/>
</dbReference>
<keyword evidence="2" id="KW-0472">Membrane</keyword>
<comment type="caution">
    <text evidence="4">The sequence shown here is derived from an EMBL/GenBank/DDBJ whole genome shotgun (WGS) entry which is preliminary data.</text>
</comment>
<reference evidence="4 5" key="1">
    <citation type="submission" date="2019-07" db="EMBL/GenBank/DDBJ databases">
        <title>Whole genome shotgun sequence of Sporosarcina luteola NBRC 105378.</title>
        <authorList>
            <person name="Hosoyama A."/>
            <person name="Uohara A."/>
            <person name="Ohji S."/>
            <person name="Ichikawa N."/>
        </authorList>
    </citation>
    <scope>NUCLEOTIDE SEQUENCE [LARGE SCALE GENOMIC DNA]</scope>
    <source>
        <strain evidence="4 5">NBRC 105378</strain>
    </source>
</reference>
<dbReference type="InterPro" id="IPR050742">
    <property type="entry name" value="Helicase_Restrict-Modif_Enz"/>
</dbReference>
<dbReference type="GO" id="GO:0005524">
    <property type="term" value="F:ATP binding"/>
    <property type="evidence" value="ECO:0007669"/>
    <property type="project" value="InterPro"/>
</dbReference>
<dbReference type="InterPro" id="IPR027417">
    <property type="entry name" value="P-loop_NTPase"/>
</dbReference>
<keyword evidence="5" id="KW-1185">Reference proteome</keyword>
<dbReference type="GO" id="GO:0005829">
    <property type="term" value="C:cytosol"/>
    <property type="evidence" value="ECO:0007669"/>
    <property type="project" value="TreeGrafter"/>
</dbReference>
<dbReference type="Gene3D" id="3.40.50.300">
    <property type="entry name" value="P-loop containing nucleotide triphosphate hydrolases"/>
    <property type="match status" value="2"/>
</dbReference>
<dbReference type="Pfam" id="PF04851">
    <property type="entry name" value="ResIII"/>
    <property type="match status" value="1"/>
</dbReference>
<evidence type="ECO:0000313" key="5">
    <source>
        <dbReference type="Proteomes" id="UP000321901"/>
    </source>
</evidence>
<evidence type="ECO:0000259" key="3">
    <source>
        <dbReference type="PROSITE" id="PS51192"/>
    </source>
</evidence>
<feature type="region of interest" description="Disordered" evidence="1">
    <location>
        <begin position="64"/>
        <end position="85"/>
    </location>
</feature>
<dbReference type="GO" id="GO:0016787">
    <property type="term" value="F:hydrolase activity"/>
    <property type="evidence" value="ECO:0007669"/>
    <property type="project" value="InterPro"/>
</dbReference>
<dbReference type="GO" id="GO:0003677">
    <property type="term" value="F:DNA binding"/>
    <property type="evidence" value="ECO:0007669"/>
    <property type="project" value="InterPro"/>
</dbReference>
<name>A0A511ZBS8_9BACL</name>
<feature type="transmembrane region" description="Helical" evidence="2">
    <location>
        <begin position="663"/>
        <end position="685"/>
    </location>
</feature>
<evidence type="ECO:0000313" key="4">
    <source>
        <dbReference type="EMBL" id="GEN84907.1"/>
    </source>
</evidence>
<dbReference type="Proteomes" id="UP000321901">
    <property type="component" value="Unassembled WGS sequence"/>
</dbReference>
<sequence>MLRLDKPTLIVAPTLAIKQQWKERFTELFLEGKQPEWLSMDITQPNFITVTTYQALHGVYQEASNPDDVEGEAGDDQELETDQETVKSDKIGIRRNLTEFGFGTLILDEAHHLRTAWWKSMMTLRNSLQDIHVVALTATPPFDVSALEWERYVELCGPIDLEISVPELVKENELCPHQDYVHFSSPEGEELQMILRFREEADQFVQALFADGYLQELLENHPWLTDSREYIKEILDQPAYFSSMLIFLKQVGSEHCKGAMSILGMPEHTLPPFTYEWLEELLTGILFTDERVTDTDNLRKRIKLQLSQIGAIERRSIKLLSTAQMNRKLTHSISKLAGICEIVKFEKQLLQEKLRMVILADYIHLEDLPASSGDELPLRRIGVVPIFEKIRREDGLHVKAGILTGSLVILPKSEQRLAQEVSKRQGIEIEWKVLAHDASYIRAELTAGNRQKMVAVLTEVFSSGDLHVLIGTAALLGEGWDAPCINSLIIASYVGSFMQSNQMRGRAIRVDGNNPGKTSSIWHLVCVDRDVADPGHDYALLSRRFRSLVGVSEKEDVIESGMSRLNLEESPYTPRKIKMLNERTYERALERDRLVERWQRAIDKGREMEEELSTERRSLPRPFYLPHSLKALSYIAGFTLLGEMFDAVRFFMNFRDVPVGGGLWLGLIVGMAFGLPSVLKVVRLYMKHPSVESSMAEIGKAIYLSLHHAKAVHTPYTEGMIHVTADRMGAYTCWLTEGTTHEKNVFMGALQEFIAPIENPRYLINRRAGSLLKRKDVHAIPHEIARKKEYAQFFHAECEKRLGDCELIYTRTIEGRKNLLRVRMNALSAAFVKKADRISGWR</sequence>
<feature type="compositionally biased region" description="Acidic residues" evidence="1">
    <location>
        <begin position="65"/>
        <end position="83"/>
    </location>
</feature>
<dbReference type="AlphaFoldDB" id="A0A511ZBS8"/>
<evidence type="ECO:0000256" key="2">
    <source>
        <dbReference type="SAM" id="Phobius"/>
    </source>
</evidence>
<proteinExistence type="predicted"/>
<dbReference type="PANTHER" id="PTHR47396">
    <property type="entry name" value="TYPE I RESTRICTION ENZYME ECOKI R PROTEIN"/>
    <property type="match status" value="1"/>
</dbReference>
<dbReference type="PANTHER" id="PTHR47396:SF1">
    <property type="entry name" value="ATP-DEPENDENT HELICASE IRC3-RELATED"/>
    <property type="match status" value="1"/>
</dbReference>
<dbReference type="InterPro" id="IPR014001">
    <property type="entry name" value="Helicase_ATP-bd"/>
</dbReference>
<keyword evidence="2" id="KW-1133">Transmembrane helix</keyword>
<organism evidence="4 5">
    <name type="scientific">Sporosarcina luteola</name>
    <dbReference type="NCBI Taxonomy" id="582850"/>
    <lineage>
        <taxon>Bacteria</taxon>
        <taxon>Bacillati</taxon>
        <taxon>Bacillota</taxon>
        <taxon>Bacilli</taxon>
        <taxon>Bacillales</taxon>
        <taxon>Caryophanaceae</taxon>
        <taxon>Sporosarcina</taxon>
    </lineage>
</organism>
<dbReference type="PROSITE" id="PS51192">
    <property type="entry name" value="HELICASE_ATP_BIND_1"/>
    <property type="match status" value="1"/>
</dbReference>
<dbReference type="SUPFAM" id="SSF52540">
    <property type="entry name" value="P-loop containing nucleoside triphosphate hydrolases"/>
    <property type="match status" value="1"/>
</dbReference>
<keyword evidence="2" id="KW-0812">Transmembrane</keyword>
<protein>
    <recommendedName>
        <fullName evidence="3">Helicase ATP-binding domain-containing protein</fullName>
    </recommendedName>
</protein>
<feature type="domain" description="Helicase ATP-binding" evidence="3">
    <location>
        <begin position="1"/>
        <end position="158"/>
    </location>
</feature>
<dbReference type="CDD" id="cd18785">
    <property type="entry name" value="SF2_C"/>
    <property type="match status" value="1"/>
</dbReference>